<comment type="caution">
    <text evidence="1">The sequence shown here is derived from an EMBL/GenBank/DDBJ whole genome shotgun (WGS) entry which is preliminary data.</text>
</comment>
<proteinExistence type="predicted"/>
<gene>
    <name evidence="1" type="ORF">PCASD_09603</name>
</gene>
<evidence type="ECO:0000313" key="1">
    <source>
        <dbReference type="EMBL" id="PLW39725.1"/>
    </source>
</evidence>
<dbReference type="EMBL" id="PGCI01000111">
    <property type="protein sequence ID" value="PLW39725.1"/>
    <property type="molecule type" value="Genomic_DNA"/>
</dbReference>
<organism evidence="1 2">
    <name type="scientific">Puccinia coronata f. sp. avenae</name>
    <dbReference type="NCBI Taxonomy" id="200324"/>
    <lineage>
        <taxon>Eukaryota</taxon>
        <taxon>Fungi</taxon>
        <taxon>Dikarya</taxon>
        <taxon>Basidiomycota</taxon>
        <taxon>Pucciniomycotina</taxon>
        <taxon>Pucciniomycetes</taxon>
        <taxon>Pucciniales</taxon>
        <taxon>Pucciniaceae</taxon>
        <taxon>Puccinia</taxon>
    </lineage>
</organism>
<sequence>MAPVWRLLAPANHEACLMIDLQGITWKKCQEDVYDHIFRGHALLKSYIKRANDREQTSWYGHIKGDEFHGGNDSKGVQIAKNTTRLDVNKLHFRGFTGNNRERYHASLIIGESPATATDIERAAARTPPGHDVFVTPPCQTGHIYALRDNADGHLSIPEASQPKSPTEIEVLDGTGHVMANLTNRMLEDVSLGLYG</sequence>
<reference evidence="1 2" key="1">
    <citation type="submission" date="2017-11" db="EMBL/GenBank/DDBJ databases">
        <title>De novo assembly and phasing of dikaryotic genomes from two isolates of Puccinia coronata f. sp. avenae, the causal agent of oat crown rust.</title>
        <authorList>
            <person name="Miller M.E."/>
            <person name="Zhang Y."/>
            <person name="Omidvar V."/>
            <person name="Sperschneider J."/>
            <person name="Schwessinger B."/>
            <person name="Raley C."/>
            <person name="Palmer J.M."/>
            <person name="Garnica D."/>
            <person name="Upadhyaya N."/>
            <person name="Rathjen J."/>
            <person name="Taylor J.M."/>
            <person name="Park R.F."/>
            <person name="Dodds P.N."/>
            <person name="Hirsch C.D."/>
            <person name="Kianian S.F."/>
            <person name="Figueroa M."/>
        </authorList>
    </citation>
    <scope>NUCLEOTIDE SEQUENCE [LARGE SCALE GENOMIC DNA]</scope>
    <source>
        <strain evidence="1">12SD80</strain>
    </source>
</reference>
<dbReference type="Proteomes" id="UP000235392">
    <property type="component" value="Unassembled WGS sequence"/>
</dbReference>
<accession>A0A2N5UPN9</accession>
<dbReference type="AlphaFoldDB" id="A0A2N5UPN9"/>
<name>A0A2N5UPN9_9BASI</name>
<evidence type="ECO:0000313" key="2">
    <source>
        <dbReference type="Proteomes" id="UP000235392"/>
    </source>
</evidence>
<protein>
    <submittedName>
        <fullName evidence="1">Uncharacterized protein</fullName>
    </submittedName>
</protein>